<gene>
    <name evidence="1" type="primary">fabD2</name>
    <name evidence="1" type="ORF">MCNF_38590</name>
</gene>
<dbReference type="InterPro" id="IPR055582">
    <property type="entry name" value="DUF7158"/>
</dbReference>
<dbReference type="AlphaFoldDB" id="A0A7I7Y1P2"/>
<evidence type="ECO:0000313" key="1">
    <source>
        <dbReference type="EMBL" id="BBZ35254.1"/>
    </source>
</evidence>
<evidence type="ECO:0000313" key="2">
    <source>
        <dbReference type="Proteomes" id="UP000466931"/>
    </source>
</evidence>
<sequence>MNTVRSVSGVAAHVAGAPVTVADVDRREALLRTQMPEATLPLAGTSEGRQLRRWLTQLIVTERVVAAEAARLGVAPGQAPDLAAILPDGIAGHEVGSVTAAALADPVARALFAHVTRDVTVSAEDVESYHRRNPLRFAVGRPGVDGWEATPTAPPLSQVRAVVAAHLLGAARRRAFRLWIEELRSELVCLAPGFEHPGDPRQPDNIHRH</sequence>
<dbReference type="InterPro" id="IPR027304">
    <property type="entry name" value="Trigger_fact/SurA_dom_sf"/>
</dbReference>
<protein>
    <submittedName>
        <fullName evidence="1">Malonyl CoA-ACP transacylase</fullName>
    </submittedName>
</protein>
<dbReference type="SUPFAM" id="SSF109998">
    <property type="entry name" value="Triger factor/SurA peptide-binding domain-like"/>
    <property type="match status" value="1"/>
</dbReference>
<proteinExistence type="predicted"/>
<dbReference type="RefSeq" id="WP_109788314.1">
    <property type="nucleotide sequence ID" value="NZ_AP022612.1"/>
</dbReference>
<name>A0A7I7Y1P2_9MYCO</name>
<dbReference type="Proteomes" id="UP000466931">
    <property type="component" value="Chromosome"/>
</dbReference>
<organism evidence="1 2">
    <name type="scientific">Mycolicibacterium confluentis</name>
    <dbReference type="NCBI Taxonomy" id="28047"/>
    <lineage>
        <taxon>Bacteria</taxon>
        <taxon>Bacillati</taxon>
        <taxon>Actinomycetota</taxon>
        <taxon>Actinomycetes</taxon>
        <taxon>Mycobacteriales</taxon>
        <taxon>Mycobacteriaceae</taxon>
        <taxon>Mycolicibacterium</taxon>
    </lineage>
</organism>
<keyword evidence="2" id="KW-1185">Reference proteome</keyword>
<reference evidence="1" key="2">
    <citation type="submission" date="2020-02" db="EMBL/GenBank/DDBJ databases">
        <authorList>
            <person name="Matsumoto Y."/>
            <person name="Motooka D."/>
            <person name="Nakamura S."/>
        </authorList>
    </citation>
    <scope>NUCLEOTIDE SEQUENCE</scope>
    <source>
        <strain evidence="1">JCM 13671</strain>
    </source>
</reference>
<reference evidence="1" key="1">
    <citation type="journal article" date="2019" name="Emerg. Microbes Infect.">
        <title>Comprehensive subspecies identification of 175 nontuberculous mycobacteria species based on 7547 genomic profiles.</title>
        <authorList>
            <person name="Matsumoto Y."/>
            <person name="Kinjo T."/>
            <person name="Motooka D."/>
            <person name="Nabeya D."/>
            <person name="Jung N."/>
            <person name="Uechi K."/>
            <person name="Horii T."/>
            <person name="Iida T."/>
            <person name="Fujita J."/>
            <person name="Nakamura S."/>
        </authorList>
    </citation>
    <scope>NUCLEOTIDE SEQUENCE [LARGE SCALE GENOMIC DNA]</scope>
    <source>
        <strain evidence="1">JCM 13671</strain>
    </source>
</reference>
<dbReference type="OrthoDB" id="3527984at2"/>
<dbReference type="Pfam" id="PF23716">
    <property type="entry name" value="DUF7158"/>
    <property type="match status" value="1"/>
</dbReference>
<accession>A0A7I7Y1P2</accession>
<dbReference type="EMBL" id="AP022612">
    <property type="protein sequence ID" value="BBZ35254.1"/>
    <property type="molecule type" value="Genomic_DNA"/>
</dbReference>